<dbReference type="Gene3D" id="1.10.238.160">
    <property type="match status" value="1"/>
</dbReference>
<dbReference type="PANTHER" id="PTHR36154:SF1">
    <property type="entry name" value="DNA-BINDING TRANSCRIPTIONAL ACTIVATOR ALPA"/>
    <property type="match status" value="1"/>
</dbReference>
<dbReference type="InterPro" id="IPR052931">
    <property type="entry name" value="Prophage_regulatory_activator"/>
</dbReference>
<name>A0A6P1GK24_SPHYA</name>
<dbReference type="AlphaFoldDB" id="A0A6P1GK24"/>
<reference evidence="1 2" key="1">
    <citation type="submission" date="2019-12" db="EMBL/GenBank/DDBJ databases">
        <title>Functional and genomic insights into the Sphingobium yanoikuyae YC-JY1, a bacterium efficiently degrading bisphenol A.</title>
        <authorList>
            <person name="Jia Y."/>
            <person name="Li X."/>
            <person name="Wang J."/>
            <person name="Eltoukhy A."/>
            <person name="Lamraoui I."/>
            <person name="Yan Y."/>
        </authorList>
    </citation>
    <scope>NUCLEOTIDE SEQUENCE [LARGE SCALE GENOMIC DNA]</scope>
    <source>
        <strain evidence="1 2">YC-JY1</strain>
    </source>
</reference>
<evidence type="ECO:0000313" key="1">
    <source>
        <dbReference type="EMBL" id="QHD68352.1"/>
    </source>
</evidence>
<protein>
    <submittedName>
        <fullName evidence="1">AlpA family phage regulatory protein</fullName>
    </submittedName>
</protein>
<organism evidence="1 2">
    <name type="scientific">Sphingobium yanoikuyae</name>
    <name type="common">Sphingomonas yanoikuyae</name>
    <dbReference type="NCBI Taxonomy" id="13690"/>
    <lineage>
        <taxon>Bacteria</taxon>
        <taxon>Pseudomonadati</taxon>
        <taxon>Pseudomonadota</taxon>
        <taxon>Alphaproteobacteria</taxon>
        <taxon>Sphingomonadales</taxon>
        <taxon>Sphingomonadaceae</taxon>
        <taxon>Sphingobium</taxon>
    </lineage>
</organism>
<dbReference type="EMBL" id="CP047218">
    <property type="protein sequence ID" value="QHD68352.1"/>
    <property type="molecule type" value="Genomic_DNA"/>
</dbReference>
<sequence length="98" mass="11835">MIEDRFLRRPEVEVMTGLSRSTIYRLMSEGDFAPRYRIGRQAIGWKFSEVREWLDLRPKAVRGRLYKIVAHLSDYLKKGIYHHARSNHIEHEHLSYHR</sequence>
<dbReference type="InterPro" id="IPR010260">
    <property type="entry name" value="AlpA"/>
</dbReference>
<dbReference type="SUPFAM" id="SSF46955">
    <property type="entry name" value="Putative DNA-binding domain"/>
    <property type="match status" value="1"/>
</dbReference>
<dbReference type="Pfam" id="PF05930">
    <property type="entry name" value="Phage_AlpA"/>
    <property type="match status" value="1"/>
</dbReference>
<dbReference type="Proteomes" id="UP000464086">
    <property type="component" value="Chromosome"/>
</dbReference>
<gene>
    <name evidence="1" type="ORF">GS397_15720</name>
</gene>
<dbReference type="InterPro" id="IPR009061">
    <property type="entry name" value="DNA-bd_dom_put_sf"/>
</dbReference>
<dbReference type="RefSeq" id="WP_159366999.1">
    <property type="nucleotide sequence ID" value="NZ_CP047218.1"/>
</dbReference>
<accession>A0A6P1GK24</accession>
<evidence type="ECO:0000313" key="2">
    <source>
        <dbReference type="Proteomes" id="UP000464086"/>
    </source>
</evidence>
<dbReference type="PANTHER" id="PTHR36154">
    <property type="entry name" value="DNA-BINDING TRANSCRIPTIONAL ACTIVATOR ALPA"/>
    <property type="match status" value="1"/>
</dbReference>
<proteinExistence type="predicted"/>